<dbReference type="EMBL" id="CP061379">
    <property type="protein sequence ID" value="QPF89183.1"/>
    <property type="molecule type" value="Genomic_DNA"/>
</dbReference>
<reference evidence="1 2" key="1">
    <citation type="submission" date="2020-09" db="EMBL/GenBank/DDBJ databases">
        <title>Complete genomes of bradyrhizobia occurring on native shrubby legumes in Australia.</title>
        <authorList>
            <person name="Lafay B."/>
        </authorList>
    </citation>
    <scope>NUCLEOTIDE SEQUENCE [LARGE SCALE GENOMIC DNA]</scope>
    <source>
        <strain evidence="1 2">BDV5040</strain>
    </source>
</reference>
<evidence type="ECO:0000313" key="1">
    <source>
        <dbReference type="EMBL" id="QPF89183.1"/>
    </source>
</evidence>
<evidence type="ECO:0000313" key="2">
    <source>
        <dbReference type="Proteomes" id="UP000594621"/>
    </source>
</evidence>
<keyword evidence="2" id="KW-1185">Reference proteome</keyword>
<gene>
    <name evidence="1" type="ORF">IC761_21990</name>
</gene>
<dbReference type="AlphaFoldDB" id="A0A7S9D0Y1"/>
<dbReference type="KEGG" id="bcou:IC761_21990"/>
<dbReference type="Proteomes" id="UP000594621">
    <property type="component" value="Chromosome"/>
</dbReference>
<protein>
    <submittedName>
        <fullName evidence="1">Uncharacterized protein</fullName>
    </submittedName>
</protein>
<dbReference type="RefSeq" id="WP_195798724.1">
    <property type="nucleotide sequence ID" value="NZ_CP061379.1"/>
</dbReference>
<accession>A0A7S9D0Y1</accession>
<sequence>MRRVAFAAALLAVVSVGLYTFISASLAASREAKTLTFAERFAPALDLMAKQKQQ</sequence>
<name>A0A7S9D0Y1_9BRAD</name>
<organism evidence="1 2">
    <name type="scientific">Bradyrhizobium commune</name>
    <dbReference type="NCBI Taxonomy" id="83627"/>
    <lineage>
        <taxon>Bacteria</taxon>
        <taxon>Pseudomonadati</taxon>
        <taxon>Pseudomonadota</taxon>
        <taxon>Alphaproteobacteria</taxon>
        <taxon>Hyphomicrobiales</taxon>
        <taxon>Nitrobacteraceae</taxon>
        <taxon>Bradyrhizobium</taxon>
    </lineage>
</organism>
<proteinExistence type="predicted"/>